<keyword evidence="8" id="KW-1185">Reference proteome</keyword>
<keyword evidence="4 6" id="KW-1133">Transmembrane helix</keyword>
<dbReference type="PANTHER" id="PTHR23427:SF2">
    <property type="entry name" value="SURFEIT LOCUS PROTEIN 1"/>
    <property type="match status" value="1"/>
</dbReference>
<dbReference type="EMBL" id="QJTE01000002">
    <property type="protein sequence ID" value="PYE84999.1"/>
    <property type="molecule type" value="Genomic_DNA"/>
</dbReference>
<dbReference type="GO" id="GO:0005886">
    <property type="term" value="C:plasma membrane"/>
    <property type="evidence" value="ECO:0007669"/>
    <property type="project" value="UniProtKB-SubCell"/>
</dbReference>
<organism evidence="7 8">
    <name type="scientific">Pseudoroseicyclus aestuarii</name>
    <dbReference type="NCBI Taxonomy" id="1795041"/>
    <lineage>
        <taxon>Bacteria</taxon>
        <taxon>Pseudomonadati</taxon>
        <taxon>Pseudomonadota</taxon>
        <taxon>Alphaproteobacteria</taxon>
        <taxon>Rhodobacterales</taxon>
        <taxon>Paracoccaceae</taxon>
        <taxon>Pseudoroseicyclus</taxon>
    </lineage>
</organism>
<evidence type="ECO:0000256" key="3">
    <source>
        <dbReference type="ARBA" id="ARBA00022692"/>
    </source>
</evidence>
<dbReference type="AlphaFoldDB" id="A0A318SXD0"/>
<evidence type="ECO:0000256" key="6">
    <source>
        <dbReference type="RuleBase" id="RU363076"/>
    </source>
</evidence>
<dbReference type="RefSeq" id="WP_181418599.1">
    <property type="nucleotide sequence ID" value="NZ_QJTE01000002.1"/>
</dbReference>
<comment type="caution">
    <text evidence="6">Lacks conserved residue(s) required for the propagation of feature annotation.</text>
</comment>
<evidence type="ECO:0000313" key="8">
    <source>
        <dbReference type="Proteomes" id="UP000248311"/>
    </source>
</evidence>
<evidence type="ECO:0000256" key="2">
    <source>
        <dbReference type="ARBA" id="ARBA00007165"/>
    </source>
</evidence>
<comment type="similarity">
    <text evidence="2 6">Belongs to the SURF1 family.</text>
</comment>
<evidence type="ECO:0000256" key="1">
    <source>
        <dbReference type="ARBA" id="ARBA00004370"/>
    </source>
</evidence>
<reference evidence="7 8" key="1">
    <citation type="submission" date="2018-06" db="EMBL/GenBank/DDBJ databases">
        <title>Genomic Encyclopedia of Type Strains, Phase III (KMG-III): the genomes of soil and plant-associated and newly described type strains.</title>
        <authorList>
            <person name="Whitman W."/>
        </authorList>
    </citation>
    <scope>NUCLEOTIDE SEQUENCE [LARGE SCALE GENOMIC DNA]</scope>
    <source>
        <strain evidence="7 8">CECT 9025</strain>
    </source>
</reference>
<protein>
    <recommendedName>
        <fullName evidence="6">SURF1-like protein</fullName>
    </recommendedName>
</protein>
<evidence type="ECO:0000256" key="5">
    <source>
        <dbReference type="ARBA" id="ARBA00023136"/>
    </source>
</evidence>
<dbReference type="Proteomes" id="UP000248311">
    <property type="component" value="Unassembled WGS sequence"/>
</dbReference>
<dbReference type="PANTHER" id="PTHR23427">
    <property type="entry name" value="SURFEIT LOCUS PROTEIN"/>
    <property type="match status" value="1"/>
</dbReference>
<feature type="transmembrane region" description="Helical" evidence="6">
    <location>
        <begin position="192"/>
        <end position="214"/>
    </location>
</feature>
<dbReference type="CDD" id="cd06662">
    <property type="entry name" value="SURF1"/>
    <property type="match status" value="1"/>
</dbReference>
<proteinExistence type="inferred from homology"/>
<dbReference type="PROSITE" id="PS51257">
    <property type="entry name" value="PROKAR_LIPOPROTEIN"/>
    <property type="match status" value="1"/>
</dbReference>
<keyword evidence="3 6" id="KW-0812">Transmembrane</keyword>
<sequence>MIRRLIFPLLIGVLGCAALLVLGLWQVQRLAWKQGILSQIESRMAADPVPLDTIPDPDPEADRYRPVTVTGRLTGEEAPVLTSDGGAGYRVIAVLETGARRVLVDLGFVPLDAKDSPRTGTVSIAGTLHWPQEADGWTPDPSDDNIWFARDVPRMAEALGTEPVLVVARQVAPDVGTRVLPVNTAAIPNDHLHYAITWFMLALLWAAMSLYLGYRALRAGPKE</sequence>
<name>A0A318SXD0_9RHOB</name>
<comment type="caution">
    <text evidence="7">The sequence shown here is derived from an EMBL/GenBank/DDBJ whole genome shotgun (WGS) entry which is preliminary data.</text>
</comment>
<gene>
    <name evidence="7" type="ORF">DFP88_102804</name>
</gene>
<dbReference type="PROSITE" id="PS50895">
    <property type="entry name" value="SURF1"/>
    <property type="match status" value="1"/>
</dbReference>
<comment type="subcellular location">
    <subcellularLocation>
        <location evidence="6">Cell membrane</location>
        <topology evidence="6">Multi-pass membrane protein</topology>
    </subcellularLocation>
    <subcellularLocation>
        <location evidence="1">Membrane</location>
    </subcellularLocation>
</comment>
<evidence type="ECO:0000256" key="4">
    <source>
        <dbReference type="ARBA" id="ARBA00022989"/>
    </source>
</evidence>
<dbReference type="InterPro" id="IPR002994">
    <property type="entry name" value="Surf1/Shy1"/>
</dbReference>
<keyword evidence="6" id="KW-1003">Cell membrane</keyword>
<dbReference type="InterPro" id="IPR045214">
    <property type="entry name" value="Surf1/Surf4"/>
</dbReference>
<accession>A0A318SXD0</accession>
<dbReference type="Pfam" id="PF02104">
    <property type="entry name" value="SURF1"/>
    <property type="match status" value="1"/>
</dbReference>
<evidence type="ECO:0000313" key="7">
    <source>
        <dbReference type="EMBL" id="PYE84999.1"/>
    </source>
</evidence>
<keyword evidence="5 6" id="KW-0472">Membrane</keyword>